<evidence type="ECO:0000256" key="1">
    <source>
        <dbReference type="SAM" id="SignalP"/>
    </source>
</evidence>
<dbReference type="PANTHER" id="PTHR35186">
    <property type="entry name" value="ANK_REP_REGION DOMAIN-CONTAINING PROTEIN"/>
    <property type="match status" value="1"/>
</dbReference>
<sequence length="495" mass="54708">MSGIEVLGVVLGLIPVVARLAKQYEMMSGSGDLSRNIRVEDAMYDQTCRGLLRSAVSAEELRRLTPSRGHIDQGLWESPELRQKLLDRLGLVKMKLTLELLTEMRALLQRMKADLTNLCRGTAVSNPGMRERLGKIQELNENLRKVLDEAPCMATYHDYRLGDPGPLPLQPTMTGHSDQGARQFFEAVRGTYTCTCQTGHLIGVGCRCETCSQPFTEKTTIHTTNEWNYCLSLPTDPGTPGGVSVLLETVPHRNTMATQIRDICSFVRNASAVAKGEILIGTPDGAMTYRMRTIEASGTDVRGVQNFAQIIQAGELSTKEKLELALRLSLAVDRLYGTPWIDGSWTWNDVIYAKPPAVFILREVHSATYEADRASLAVGKPQPSSIDGEPVLTKLGLALIELALGKPIQKTKQYNSDELGQDFANIIAAKTLLTNGTIRGEWGAAYERVVNVCIRRIYIDPEGNARGPLSNHESFIPGFRDAIITPLFHEERVRT</sequence>
<feature type="chain" id="PRO_5041209428" description="DUF7580 domain-containing protein" evidence="1">
    <location>
        <begin position="19"/>
        <end position="495"/>
    </location>
</feature>
<dbReference type="Proteomes" id="UP001172102">
    <property type="component" value="Unassembled WGS sequence"/>
</dbReference>
<evidence type="ECO:0000259" key="2">
    <source>
        <dbReference type="Pfam" id="PF24476"/>
    </source>
</evidence>
<reference evidence="3" key="1">
    <citation type="submission" date="2023-06" db="EMBL/GenBank/DDBJ databases">
        <title>Genome-scale phylogeny and comparative genomics of the fungal order Sordariales.</title>
        <authorList>
            <consortium name="Lawrence Berkeley National Laboratory"/>
            <person name="Hensen N."/>
            <person name="Bonometti L."/>
            <person name="Westerberg I."/>
            <person name="Brannstrom I.O."/>
            <person name="Guillou S."/>
            <person name="Cros-Aarteil S."/>
            <person name="Calhoun S."/>
            <person name="Haridas S."/>
            <person name="Kuo A."/>
            <person name="Mondo S."/>
            <person name="Pangilinan J."/>
            <person name="Riley R."/>
            <person name="Labutti K."/>
            <person name="Andreopoulos B."/>
            <person name="Lipzen A."/>
            <person name="Chen C."/>
            <person name="Yanf M."/>
            <person name="Daum C."/>
            <person name="Ng V."/>
            <person name="Clum A."/>
            <person name="Steindorff A."/>
            <person name="Ohm R."/>
            <person name="Martin F."/>
            <person name="Silar P."/>
            <person name="Natvig D."/>
            <person name="Lalanne C."/>
            <person name="Gautier V."/>
            <person name="Ament-Velasquez S.L."/>
            <person name="Kruys A."/>
            <person name="Hutchinson M.I."/>
            <person name="Powell A.J."/>
            <person name="Barry K."/>
            <person name="Miller A.N."/>
            <person name="Grigoriev I.V."/>
            <person name="Debuchy R."/>
            <person name="Gladieux P."/>
            <person name="Thoren M.H."/>
            <person name="Johannesson H."/>
        </authorList>
    </citation>
    <scope>NUCLEOTIDE SEQUENCE</scope>
    <source>
        <strain evidence="3">SMH4607-1</strain>
    </source>
</reference>
<name>A0AA40BDM5_9PEZI</name>
<keyword evidence="1" id="KW-0732">Signal</keyword>
<organism evidence="3 4">
    <name type="scientific">Lasiosphaeris hirsuta</name>
    <dbReference type="NCBI Taxonomy" id="260670"/>
    <lineage>
        <taxon>Eukaryota</taxon>
        <taxon>Fungi</taxon>
        <taxon>Dikarya</taxon>
        <taxon>Ascomycota</taxon>
        <taxon>Pezizomycotina</taxon>
        <taxon>Sordariomycetes</taxon>
        <taxon>Sordariomycetidae</taxon>
        <taxon>Sordariales</taxon>
        <taxon>Lasiosphaeriaceae</taxon>
        <taxon>Lasiosphaeris</taxon>
    </lineage>
</organism>
<accession>A0AA40BDM5</accession>
<dbReference type="PANTHER" id="PTHR35186:SF4">
    <property type="entry name" value="PRION-INHIBITION AND PROPAGATION HELO DOMAIN-CONTAINING PROTEIN"/>
    <property type="match status" value="1"/>
</dbReference>
<dbReference type="Pfam" id="PF24476">
    <property type="entry name" value="DUF7580"/>
    <property type="match status" value="1"/>
</dbReference>
<gene>
    <name evidence="3" type="ORF">B0H67DRAFT_640528</name>
</gene>
<feature type="signal peptide" evidence="1">
    <location>
        <begin position="1"/>
        <end position="18"/>
    </location>
</feature>
<proteinExistence type="predicted"/>
<comment type="caution">
    <text evidence="3">The sequence shown here is derived from an EMBL/GenBank/DDBJ whole genome shotgun (WGS) entry which is preliminary data.</text>
</comment>
<keyword evidence="4" id="KW-1185">Reference proteome</keyword>
<evidence type="ECO:0000313" key="3">
    <source>
        <dbReference type="EMBL" id="KAK0732234.1"/>
    </source>
</evidence>
<protein>
    <recommendedName>
        <fullName evidence="2">DUF7580 domain-containing protein</fullName>
    </recommendedName>
</protein>
<dbReference type="InterPro" id="IPR056002">
    <property type="entry name" value="DUF7580"/>
</dbReference>
<feature type="domain" description="DUF7580" evidence="2">
    <location>
        <begin position="253"/>
        <end position="455"/>
    </location>
</feature>
<dbReference type="AlphaFoldDB" id="A0AA40BDM5"/>
<evidence type="ECO:0000313" key="4">
    <source>
        <dbReference type="Proteomes" id="UP001172102"/>
    </source>
</evidence>
<dbReference type="EMBL" id="JAUKUA010000001">
    <property type="protein sequence ID" value="KAK0732234.1"/>
    <property type="molecule type" value="Genomic_DNA"/>
</dbReference>